<protein>
    <submittedName>
        <fullName evidence="1">Uncharacterized protein</fullName>
    </submittedName>
</protein>
<dbReference type="EMBL" id="UYYB01139767">
    <property type="protein sequence ID" value="VDM85383.1"/>
    <property type="molecule type" value="Genomic_DNA"/>
</dbReference>
<feature type="non-terminal residue" evidence="1">
    <location>
        <position position="1"/>
    </location>
</feature>
<dbReference type="OrthoDB" id="1334205at2759"/>
<dbReference type="Proteomes" id="UP000270094">
    <property type="component" value="Unassembled WGS sequence"/>
</dbReference>
<name>A0A3P7JWC2_STRVU</name>
<organism evidence="1 2">
    <name type="scientific">Strongylus vulgaris</name>
    <name type="common">Blood worm</name>
    <dbReference type="NCBI Taxonomy" id="40348"/>
    <lineage>
        <taxon>Eukaryota</taxon>
        <taxon>Metazoa</taxon>
        <taxon>Ecdysozoa</taxon>
        <taxon>Nematoda</taxon>
        <taxon>Chromadorea</taxon>
        <taxon>Rhabditida</taxon>
        <taxon>Rhabditina</taxon>
        <taxon>Rhabditomorpha</taxon>
        <taxon>Strongyloidea</taxon>
        <taxon>Strongylidae</taxon>
        <taxon>Strongylus</taxon>
    </lineage>
</organism>
<evidence type="ECO:0000313" key="1">
    <source>
        <dbReference type="EMBL" id="VDM85383.1"/>
    </source>
</evidence>
<evidence type="ECO:0000313" key="2">
    <source>
        <dbReference type="Proteomes" id="UP000270094"/>
    </source>
</evidence>
<gene>
    <name evidence="1" type="ORF">SVUK_LOCUS20381</name>
</gene>
<sequence>SSTQPIRFGRYLAGKLLHSYKQIQAFPLVRYFDLTFKISIYFALLGGGWSQSLVQLFTHTTNDVFSFIVIRKSTGRRLFDTSLGWLLFKITRLRKKLFKHDFTTYTTWGMLARDEPPSSAGLITKNLYGKW</sequence>
<dbReference type="AlphaFoldDB" id="A0A3P7JWC2"/>
<accession>A0A3P7JWC2</accession>
<keyword evidence="2" id="KW-1185">Reference proteome</keyword>
<reference evidence="1 2" key="1">
    <citation type="submission" date="2018-11" db="EMBL/GenBank/DDBJ databases">
        <authorList>
            <consortium name="Pathogen Informatics"/>
        </authorList>
    </citation>
    <scope>NUCLEOTIDE SEQUENCE [LARGE SCALE GENOMIC DNA]</scope>
</reference>
<proteinExistence type="predicted"/>